<keyword evidence="13" id="KW-1185">Reference proteome</keyword>
<dbReference type="UniPathway" id="UPA00378"/>
<evidence type="ECO:0000256" key="4">
    <source>
        <dbReference type="ARBA" id="ARBA00008905"/>
    </source>
</evidence>
<comment type="pathway">
    <text evidence="3 10">Protein modification; protein glycosylation.</text>
</comment>
<dbReference type="GO" id="GO:0018279">
    <property type="term" value="P:protein N-linked glycosylation via asparagine"/>
    <property type="evidence" value="ECO:0000318"/>
    <property type="project" value="GO_Central"/>
</dbReference>
<evidence type="ECO:0000256" key="7">
    <source>
        <dbReference type="ARBA" id="ARBA00022824"/>
    </source>
</evidence>
<dbReference type="AlphaFoldDB" id="Q75F86"/>
<feature type="transmembrane region" description="Helical" evidence="10">
    <location>
        <begin position="440"/>
        <end position="460"/>
    </location>
</feature>
<dbReference type="EMBL" id="AE016814">
    <property type="protein sequence ID" value="AAS50196.1"/>
    <property type="molecule type" value="Genomic_DNA"/>
</dbReference>
<keyword evidence="8 10" id="KW-1133">Transmembrane helix</keyword>
<dbReference type="OMA" id="RYEYARE"/>
<dbReference type="FunCoup" id="Q75F86">
    <property type="interactions" value="1148"/>
</dbReference>
<evidence type="ECO:0000256" key="6">
    <source>
        <dbReference type="ARBA" id="ARBA00022729"/>
    </source>
</evidence>
<dbReference type="PANTHER" id="PTHR21049:SF0">
    <property type="entry name" value="DOLICHYL-DIPHOSPHOOLIGOSACCHARIDE--PROTEIN GLYCOSYLTRANSFERASE SUBUNIT 1"/>
    <property type="match status" value="1"/>
</dbReference>
<name>Q75F86_EREGS</name>
<evidence type="ECO:0000256" key="5">
    <source>
        <dbReference type="ARBA" id="ARBA00022692"/>
    </source>
</evidence>
<protein>
    <recommendedName>
        <fullName evidence="10">Dolichyl-diphosphooligosaccharide--protein glycosyltransferase subunit 1</fullName>
    </recommendedName>
</protein>
<evidence type="ECO:0000313" key="12">
    <source>
        <dbReference type="EMBL" id="AAS50196.1"/>
    </source>
</evidence>
<organism evidence="12 13">
    <name type="scientific">Eremothecium gossypii (strain ATCC 10895 / CBS 109.51 / FGSC 9923 / NRRL Y-1056)</name>
    <name type="common">Yeast</name>
    <name type="synonym">Ashbya gossypii</name>
    <dbReference type="NCBI Taxonomy" id="284811"/>
    <lineage>
        <taxon>Eukaryota</taxon>
        <taxon>Fungi</taxon>
        <taxon>Dikarya</taxon>
        <taxon>Ascomycota</taxon>
        <taxon>Saccharomycotina</taxon>
        <taxon>Saccharomycetes</taxon>
        <taxon>Saccharomycetales</taxon>
        <taxon>Saccharomycetaceae</taxon>
        <taxon>Eremothecium</taxon>
    </lineage>
</organism>
<dbReference type="InterPro" id="IPR007676">
    <property type="entry name" value="Ribophorin_I"/>
</dbReference>
<dbReference type="GO" id="GO:0008250">
    <property type="term" value="C:oligosaccharyltransferase complex"/>
    <property type="evidence" value="ECO:0000318"/>
    <property type="project" value="GO_Central"/>
</dbReference>
<dbReference type="InParanoid" id="Q75F86"/>
<evidence type="ECO:0000256" key="8">
    <source>
        <dbReference type="ARBA" id="ARBA00022989"/>
    </source>
</evidence>
<feature type="region of interest" description="Disordered" evidence="11">
    <location>
        <begin position="186"/>
        <end position="206"/>
    </location>
</feature>
<evidence type="ECO:0000256" key="3">
    <source>
        <dbReference type="ARBA" id="ARBA00004922"/>
    </source>
</evidence>
<dbReference type="GO" id="GO:0006488">
    <property type="term" value="P:dolichol-linked oligosaccharide biosynthetic process"/>
    <property type="evidence" value="ECO:0007669"/>
    <property type="project" value="EnsemblFungi"/>
</dbReference>
<dbReference type="PANTHER" id="PTHR21049">
    <property type="entry name" value="RIBOPHORIN I"/>
    <property type="match status" value="1"/>
</dbReference>
<dbReference type="eggNOG" id="KOG2291">
    <property type="taxonomic scope" value="Eukaryota"/>
</dbReference>
<evidence type="ECO:0000256" key="9">
    <source>
        <dbReference type="ARBA" id="ARBA00023136"/>
    </source>
</evidence>
<dbReference type="KEGG" id="ago:AGOS_AAL170W"/>
<gene>
    <name evidence="12" type="ORF">AGOS_AAL170W</name>
</gene>
<comment type="similarity">
    <text evidence="4 10">Belongs to the OST1 family.</text>
</comment>
<keyword evidence="9 10" id="KW-0472">Membrane</keyword>
<feature type="chain" id="PRO_5005144171" description="Dolichyl-diphosphooligosaccharide--protein glycosyltransferase subunit 1" evidence="10">
    <location>
        <begin position="26"/>
        <end position="469"/>
    </location>
</feature>
<dbReference type="Proteomes" id="UP000000591">
    <property type="component" value="Chromosome I"/>
</dbReference>
<dbReference type="OrthoDB" id="310030at2759"/>
<dbReference type="GO" id="GO:0005198">
    <property type="term" value="F:structural molecule activity"/>
    <property type="evidence" value="ECO:0007669"/>
    <property type="project" value="EnsemblFungi"/>
</dbReference>
<keyword evidence="7 10" id="KW-0256">Endoplasmic reticulum</keyword>
<dbReference type="STRING" id="284811.Q75F86"/>
<keyword evidence="6 10" id="KW-0732">Signal</keyword>
<reference evidence="13" key="2">
    <citation type="journal article" date="2013" name="G3 (Bethesda)">
        <title>Genomes of Ashbya fungi isolated from insects reveal four mating-type loci, numerous translocations, lack of transposons, and distinct gene duplications.</title>
        <authorList>
            <person name="Dietrich F.S."/>
            <person name="Voegeli S."/>
            <person name="Kuo S."/>
            <person name="Philippsen P."/>
        </authorList>
    </citation>
    <scope>GENOME REANNOTATION</scope>
    <source>
        <strain evidence="13">ATCC 10895 / CBS 109.51 / FGSC 9923 / NRRL Y-1056</strain>
    </source>
</reference>
<dbReference type="Pfam" id="PF04597">
    <property type="entry name" value="Ribophorin_I"/>
    <property type="match status" value="1"/>
</dbReference>
<sequence length="469" mass="53459">MMILSYPIALVLSVLCRFAVGEVDASFTPRPVWENIDYARKVNLVKSYPHEAVHLTIKNTGSQPESIYYFGIRDDVYEKLSMFAAFFKDMKVYVDNVPLPKSSEIDGQPVRYIMIKLPAPVEPGEKVQLEVDYAHNAGRVPLQERITLGSGHYMRLTTNKLPFTSYPTAKYSLEFIGARELRELGATSSTPAGDEEKQSLKLSPSLNTADTASANVTVTYRRDLPFPRVVNLRRDIWVSHWAGTLQFEEYYELTNDAAKLKGGFSRAEFIKGRHALKTGPYLVGFEMYLPTGATEHYYTDLVGMVSTHKVVDDRFFLKPRFPIFGGWFYNFTVGWTNELSQFLHSDASNEEHVLRVPILNGPPDSFYDNVELSVYLPEGAQVLDVQLPLALQEKGVTTEYSYFDLTSGHVKMTVKCKNIIDTVQKGTMFVKYRYSKQLMYWKPVPIALYVFVFLVSYFLLKRVDFSIGK</sequence>
<evidence type="ECO:0000256" key="10">
    <source>
        <dbReference type="RuleBase" id="RU361143"/>
    </source>
</evidence>
<comment type="subunit">
    <text evidence="10">Component of the oligosaccharyltransferase (OST) complex.</text>
</comment>
<comment type="subcellular location">
    <subcellularLocation>
        <location evidence="2 10">Endoplasmic reticulum membrane</location>
        <topology evidence="2 10">Single-pass type I membrane protein</topology>
    </subcellularLocation>
</comment>
<evidence type="ECO:0000313" key="13">
    <source>
        <dbReference type="Proteomes" id="UP000000591"/>
    </source>
</evidence>
<keyword evidence="5 10" id="KW-0812">Transmembrane</keyword>
<accession>Q75F86</accession>
<dbReference type="HOGENOM" id="CLU_031381_1_0_1"/>
<dbReference type="GeneID" id="4618566"/>
<reference evidence="12 13" key="1">
    <citation type="journal article" date="2004" name="Science">
        <title>The Ashbya gossypii genome as a tool for mapping the ancient Saccharomyces cerevisiae genome.</title>
        <authorList>
            <person name="Dietrich F.S."/>
            <person name="Voegeli S."/>
            <person name="Brachat S."/>
            <person name="Lerch A."/>
            <person name="Gates K."/>
            <person name="Steiner S."/>
            <person name="Mohr C."/>
            <person name="Pohlmann R."/>
            <person name="Luedi P."/>
            <person name="Choi S."/>
            <person name="Wing R.A."/>
            <person name="Flavier A."/>
            <person name="Gaffney T.D."/>
            <person name="Philippsen P."/>
        </authorList>
    </citation>
    <scope>NUCLEOTIDE SEQUENCE [LARGE SCALE GENOMIC DNA]</scope>
    <source>
        <strain evidence="13">ATCC 10895 / CBS 109.51 / FGSC 9923 / NRRL Y-1056</strain>
    </source>
</reference>
<evidence type="ECO:0000256" key="1">
    <source>
        <dbReference type="ARBA" id="ARBA00002791"/>
    </source>
</evidence>
<proteinExistence type="inferred from homology"/>
<evidence type="ECO:0000256" key="2">
    <source>
        <dbReference type="ARBA" id="ARBA00004115"/>
    </source>
</evidence>
<feature type="signal peptide" evidence="10">
    <location>
        <begin position="1"/>
        <end position="25"/>
    </location>
</feature>
<dbReference type="RefSeq" id="NP_982372.1">
    <property type="nucleotide sequence ID" value="NM_207725.1"/>
</dbReference>
<comment type="function">
    <text evidence="1 10">Subunit of the oligosaccharyl transferase (OST) complex that catalyzes the initial transfer of a defined glycan (Glc(3)Man(9)GlcNAc(2) in eukaryotes) from the lipid carrier dolichol-pyrophosphate to an asparagine residue within an Asn-X-Ser/Thr consensus motif in nascent polypeptide chains, the first step in protein N-glycosylation. N-glycosylation occurs cotranslationally and the complex associates with the Sec61 complex at the channel-forming translocon complex that mediates protein translocation across the endoplasmic reticulum (ER). All subunits are required for a maximal enzyme activity.</text>
</comment>
<evidence type="ECO:0000256" key="11">
    <source>
        <dbReference type="SAM" id="MobiDB-lite"/>
    </source>
</evidence>